<feature type="region of interest" description="Disordered" evidence="14">
    <location>
        <begin position="365"/>
        <end position="414"/>
    </location>
</feature>
<evidence type="ECO:0000256" key="8">
    <source>
        <dbReference type="ARBA" id="ARBA00023128"/>
    </source>
</evidence>
<name>A0A8I6SS75_CIMLE</name>
<evidence type="ECO:0000256" key="1">
    <source>
        <dbReference type="ARBA" id="ARBA00004123"/>
    </source>
</evidence>
<sequence length="414" mass="46913">MKRQRSIAKHVPPATPESLLSGLSHYVRPIRSTLKIDGDDYNNTTRTRPINLFVEADVTKASAYRSHVLECASESDSDVETATLDNIWTGENEDSSDAESIDSQMDDPLKHASYFTAEEAVVMTRNKLLRLQVLYQKQFDRLTHLLREKRRKYLHALRKEKETYSSIYDQPRTSAKEIKLYEKLKALNRYHKRSTAESAAYFAMLEKKMKQDLGPNYVKSSMPGSVQKCAFTEGGVRCSRATIPLTRHCLKHMLEDSNQCLFRACGCTKGGNVCQDTVTGLCTGETCVLHIKLSNLPHSNFPESFNKLDMEDKMNKSMDDSELDASATESAFSTDNRDSPDDSMNTTEDVNKQHSESLMFTSMKSDFPEECEQEVSENSHTHPTEEGELSNRDVRDQAEMFSVSDVNQPHKTSI</sequence>
<feature type="region of interest" description="Disordered" evidence="14">
    <location>
        <begin position="316"/>
        <end position="353"/>
    </location>
</feature>
<keyword evidence="6" id="KW-0832">Ubl conjugation</keyword>
<feature type="compositionally biased region" description="Basic and acidic residues" evidence="14">
    <location>
        <begin position="377"/>
        <end position="398"/>
    </location>
</feature>
<keyword evidence="9" id="KW-0539">Nucleus</keyword>
<dbReference type="RefSeq" id="XP_024084431.1">
    <property type="nucleotide sequence ID" value="XM_024228663.1"/>
</dbReference>
<evidence type="ECO:0000256" key="14">
    <source>
        <dbReference type="SAM" id="MobiDB-lite"/>
    </source>
</evidence>
<comment type="subunit">
    <text evidence="13">Component of the NSL complex at least composed of KAT8/MOF, KANSL1, KANSL2, KANSL3, MCRS1, PHF20, OGT1/OGT, WDR5 and HCFC1.</text>
</comment>
<organism evidence="16 17">
    <name type="scientific">Cimex lectularius</name>
    <name type="common">Bed bug</name>
    <name type="synonym">Acanthia lectularia</name>
    <dbReference type="NCBI Taxonomy" id="79782"/>
    <lineage>
        <taxon>Eukaryota</taxon>
        <taxon>Metazoa</taxon>
        <taxon>Ecdysozoa</taxon>
        <taxon>Arthropoda</taxon>
        <taxon>Hexapoda</taxon>
        <taxon>Insecta</taxon>
        <taxon>Pterygota</taxon>
        <taxon>Neoptera</taxon>
        <taxon>Paraneoptera</taxon>
        <taxon>Hemiptera</taxon>
        <taxon>Heteroptera</taxon>
        <taxon>Panheteroptera</taxon>
        <taxon>Cimicomorpha</taxon>
        <taxon>Cimicidae</taxon>
        <taxon>Cimex</taxon>
    </lineage>
</organism>
<evidence type="ECO:0000256" key="12">
    <source>
        <dbReference type="ARBA" id="ARBA00093359"/>
    </source>
</evidence>
<dbReference type="CTD" id="43529"/>
<dbReference type="EnsemblMetazoa" id="XM_024228663.1">
    <property type="protein sequence ID" value="XP_024084431.1"/>
    <property type="gene ID" value="LOC106667001"/>
</dbReference>
<protein>
    <recommendedName>
        <fullName evidence="3">KAT8 regulatory NSL complex subunit 2</fullName>
    </recommendedName>
    <alternativeName>
        <fullName evidence="11">NSL complex protein NSL2</fullName>
    </alternativeName>
    <alternativeName>
        <fullName evidence="10">Non-specific lethal 2 homolog</fullName>
    </alternativeName>
</protein>
<dbReference type="GeneID" id="106667001"/>
<accession>A0A8I6SS75</accession>
<keyword evidence="17" id="KW-1185">Reference proteome</keyword>
<dbReference type="PANTHER" id="PTHR13453:SF1">
    <property type="entry name" value="KAT8 REGULATORY NSL COMPLEX SUBUNIT 2"/>
    <property type="match status" value="1"/>
</dbReference>
<comment type="function">
    <text evidence="12">Non-catalytic component of the NSL histone acetyltransferase complex, a multiprotein complex that mediates histone H4 acetylation at 'Lys-5'- and 'Lys-8' (H4K5ac and H4K8ac) at transcription start sites and promotes transcription initiation. Required for NSL complex stability and for transcription of intraciliary transport genes in both ciliated and non-ciliated cells by regulating histone H4 acetylation at 'Lys-5'- and 'Lys-12' (H4K5ac and H4K12ac). This is necessary for cilium assembly in ciliated cells and for organization of the microtubule cytoskeleton in non-ciliated cells. Required within the NSL complex to maintain nuclear architecture stability by promoting KAT8-mediated acetylation of lamin LMNA.</text>
</comment>
<evidence type="ECO:0000256" key="4">
    <source>
        <dbReference type="ARBA" id="ARBA00022499"/>
    </source>
</evidence>
<dbReference type="PANTHER" id="PTHR13453">
    <property type="entry name" value="KAT8 REGULATORY NSL COMPLEX SUBUNIT 2"/>
    <property type="match status" value="1"/>
</dbReference>
<dbReference type="Proteomes" id="UP000494040">
    <property type="component" value="Unassembled WGS sequence"/>
</dbReference>
<dbReference type="OrthoDB" id="677315at2759"/>
<evidence type="ECO:0000256" key="3">
    <source>
        <dbReference type="ARBA" id="ARBA00015508"/>
    </source>
</evidence>
<comment type="subcellular location">
    <subcellularLocation>
        <location evidence="2">Mitochondrion</location>
    </subcellularLocation>
    <subcellularLocation>
        <location evidence="1">Nucleus</location>
    </subcellularLocation>
</comment>
<evidence type="ECO:0000256" key="2">
    <source>
        <dbReference type="ARBA" id="ARBA00004173"/>
    </source>
</evidence>
<evidence type="ECO:0000259" key="15">
    <source>
        <dbReference type="Pfam" id="PF13891"/>
    </source>
</evidence>
<dbReference type="GO" id="GO:0044545">
    <property type="term" value="C:NSL complex"/>
    <property type="evidence" value="ECO:0007669"/>
    <property type="project" value="TreeGrafter"/>
</dbReference>
<dbReference type="Pfam" id="PF13891">
    <property type="entry name" value="zf-C3HC3H_KANSL2"/>
    <property type="match status" value="1"/>
</dbReference>
<proteinExistence type="predicted"/>
<feature type="domain" description="KANL2-like probable zinc-finger" evidence="15">
    <location>
        <begin position="230"/>
        <end position="290"/>
    </location>
</feature>
<evidence type="ECO:0000313" key="16">
    <source>
        <dbReference type="EnsemblMetazoa" id="XP_024084431.1"/>
    </source>
</evidence>
<dbReference type="GO" id="GO:0005739">
    <property type="term" value="C:mitochondrion"/>
    <property type="evidence" value="ECO:0007669"/>
    <property type="project" value="UniProtKB-SubCell"/>
</dbReference>
<evidence type="ECO:0000256" key="7">
    <source>
        <dbReference type="ARBA" id="ARBA00022853"/>
    </source>
</evidence>
<keyword evidence="4" id="KW-1017">Isopeptide bond</keyword>
<dbReference type="GO" id="GO:0006325">
    <property type="term" value="P:chromatin organization"/>
    <property type="evidence" value="ECO:0007669"/>
    <property type="project" value="UniProtKB-KW"/>
</dbReference>
<keyword evidence="8" id="KW-0496">Mitochondrion</keyword>
<evidence type="ECO:0000256" key="13">
    <source>
        <dbReference type="ARBA" id="ARBA00093543"/>
    </source>
</evidence>
<dbReference type="AlphaFoldDB" id="A0A8I6SS75"/>
<evidence type="ECO:0000256" key="6">
    <source>
        <dbReference type="ARBA" id="ARBA00022843"/>
    </source>
</evidence>
<dbReference type="OMA" id="DKRESLC"/>
<dbReference type="InterPro" id="IPR025927">
    <property type="entry name" value="Znf_KANL2-like"/>
</dbReference>
<reference evidence="16" key="1">
    <citation type="submission" date="2022-01" db="UniProtKB">
        <authorList>
            <consortium name="EnsemblMetazoa"/>
        </authorList>
    </citation>
    <scope>IDENTIFICATION</scope>
</reference>
<evidence type="ECO:0000313" key="17">
    <source>
        <dbReference type="Proteomes" id="UP000494040"/>
    </source>
</evidence>
<feature type="compositionally biased region" description="Polar residues" evidence="14">
    <location>
        <begin position="404"/>
        <end position="414"/>
    </location>
</feature>
<evidence type="ECO:0000256" key="11">
    <source>
        <dbReference type="ARBA" id="ARBA00033378"/>
    </source>
</evidence>
<keyword evidence="5" id="KW-0597">Phosphoprotein</keyword>
<evidence type="ECO:0000256" key="10">
    <source>
        <dbReference type="ARBA" id="ARBA00032947"/>
    </source>
</evidence>
<evidence type="ECO:0000256" key="9">
    <source>
        <dbReference type="ARBA" id="ARBA00023242"/>
    </source>
</evidence>
<evidence type="ECO:0000256" key="5">
    <source>
        <dbReference type="ARBA" id="ARBA00022553"/>
    </source>
</evidence>
<dbReference type="GO" id="GO:0005634">
    <property type="term" value="C:nucleus"/>
    <property type="evidence" value="ECO:0007669"/>
    <property type="project" value="UniProtKB-SubCell"/>
</dbReference>
<dbReference type="InterPro" id="IPR026316">
    <property type="entry name" value="NSL2"/>
</dbReference>
<keyword evidence="7" id="KW-0156">Chromatin regulator</keyword>